<proteinExistence type="predicted"/>
<reference evidence="1" key="1">
    <citation type="journal article" date="2022" name="Int. J. Mol. Sci.">
        <title>Draft Genome of Tanacetum Coccineum: Genomic Comparison of Closely Related Tanacetum-Family Plants.</title>
        <authorList>
            <person name="Yamashiro T."/>
            <person name="Shiraishi A."/>
            <person name="Nakayama K."/>
            <person name="Satake H."/>
        </authorList>
    </citation>
    <scope>NUCLEOTIDE SEQUENCE</scope>
</reference>
<evidence type="ECO:0008006" key="3">
    <source>
        <dbReference type="Google" id="ProtNLM"/>
    </source>
</evidence>
<organism evidence="1 2">
    <name type="scientific">Tanacetum coccineum</name>
    <dbReference type="NCBI Taxonomy" id="301880"/>
    <lineage>
        <taxon>Eukaryota</taxon>
        <taxon>Viridiplantae</taxon>
        <taxon>Streptophyta</taxon>
        <taxon>Embryophyta</taxon>
        <taxon>Tracheophyta</taxon>
        <taxon>Spermatophyta</taxon>
        <taxon>Magnoliopsida</taxon>
        <taxon>eudicotyledons</taxon>
        <taxon>Gunneridae</taxon>
        <taxon>Pentapetalae</taxon>
        <taxon>asterids</taxon>
        <taxon>campanulids</taxon>
        <taxon>Asterales</taxon>
        <taxon>Asteraceae</taxon>
        <taxon>Asteroideae</taxon>
        <taxon>Anthemideae</taxon>
        <taxon>Anthemidinae</taxon>
        <taxon>Tanacetum</taxon>
    </lineage>
</organism>
<sequence length="99" mass="11528">MSPKYSPRRCRIPSKLTGFYEVLFAYAVKFRLERLALNLSRTLTATPRLQIREGYPPVRQKKHGQEPECAKAILDEVQKLVKAGIMREVLYHDWLSNPL</sequence>
<keyword evidence="2" id="KW-1185">Reference proteome</keyword>
<accession>A0ABQ5GCS1</accession>
<dbReference type="EMBL" id="BQNB010018357">
    <property type="protein sequence ID" value="GJT73490.1"/>
    <property type="molecule type" value="Genomic_DNA"/>
</dbReference>
<protein>
    <recommendedName>
        <fullName evidence="3">Reverse transcriptase domain-containing protein</fullName>
    </recommendedName>
</protein>
<name>A0ABQ5GCS1_9ASTR</name>
<evidence type="ECO:0000313" key="1">
    <source>
        <dbReference type="EMBL" id="GJT73490.1"/>
    </source>
</evidence>
<gene>
    <name evidence="1" type="ORF">Tco_1032776</name>
</gene>
<dbReference type="Proteomes" id="UP001151760">
    <property type="component" value="Unassembled WGS sequence"/>
</dbReference>
<comment type="caution">
    <text evidence="1">The sequence shown here is derived from an EMBL/GenBank/DDBJ whole genome shotgun (WGS) entry which is preliminary data.</text>
</comment>
<evidence type="ECO:0000313" key="2">
    <source>
        <dbReference type="Proteomes" id="UP001151760"/>
    </source>
</evidence>
<reference evidence="1" key="2">
    <citation type="submission" date="2022-01" db="EMBL/GenBank/DDBJ databases">
        <authorList>
            <person name="Yamashiro T."/>
            <person name="Shiraishi A."/>
            <person name="Satake H."/>
            <person name="Nakayama K."/>
        </authorList>
    </citation>
    <scope>NUCLEOTIDE SEQUENCE</scope>
</reference>